<accession>A0A2U8I374</accession>
<dbReference type="Gene3D" id="3.30.2440.10">
    <property type="entry name" value="Secreted effector protein SifA"/>
    <property type="match status" value="1"/>
</dbReference>
<dbReference type="Proteomes" id="UP000261875">
    <property type="component" value="Chromosome"/>
</dbReference>
<evidence type="ECO:0000313" key="1">
    <source>
        <dbReference type="EMBL" id="AWK13570.1"/>
    </source>
</evidence>
<dbReference type="EMBL" id="CP021659">
    <property type="protein sequence ID" value="AWK13570.1"/>
    <property type="molecule type" value="Genomic_DNA"/>
</dbReference>
<dbReference type="Gene3D" id="1.10.4120.20">
    <property type="match status" value="1"/>
</dbReference>
<dbReference type="InterPro" id="IPR010637">
    <property type="entry name" value="Sif"/>
</dbReference>
<dbReference type="KEGG" id="fsm:CCS41_02100"/>
<dbReference type="RefSeq" id="WP_119797123.1">
    <property type="nucleotide sequence ID" value="NZ_CP021659.1"/>
</dbReference>
<keyword evidence="2" id="KW-1185">Reference proteome</keyword>
<evidence type="ECO:0000313" key="2">
    <source>
        <dbReference type="Proteomes" id="UP000261875"/>
    </source>
</evidence>
<organism evidence="1 2">
    <name type="scientific">Candidatus Fukatsuia symbiotica</name>
    <dbReference type="NCBI Taxonomy" id="1878942"/>
    <lineage>
        <taxon>Bacteria</taxon>
        <taxon>Pseudomonadati</taxon>
        <taxon>Pseudomonadota</taxon>
        <taxon>Gammaproteobacteria</taxon>
        <taxon>Enterobacterales</taxon>
        <taxon>Yersiniaceae</taxon>
        <taxon>Candidatus Fukatsuia</taxon>
    </lineage>
</organism>
<proteinExistence type="predicted"/>
<reference evidence="1 2" key="1">
    <citation type="submission" date="2017-05" db="EMBL/GenBank/DDBJ databases">
        <title>Genome sequence of Candidatus Fukatsuia symbiotica and Candidatus Hamiltonella defensa from Acyrthosiphon pisum strain 5D.</title>
        <authorList>
            <person name="Patel V.A."/>
            <person name="Chevignon G."/>
            <person name="Russell J.A."/>
            <person name="Oliver K.M."/>
        </authorList>
    </citation>
    <scope>NUCLEOTIDE SEQUENCE [LARGE SCALE GENOMIC DNA]</scope>
    <source>
        <strain evidence="1 2">5D</strain>
    </source>
</reference>
<sequence length="331" mass="38769">MTDIVFSVGTGYFPTTVRIEEILNDDRHIYMTLWEKIKEFFFFHGHKEAQECLKKLCHPVHNITLDEVEKILFKLKELASPAYKERFCYDFGSTDNLLQMKDNRGNDIFSININKNDKIFSYTILDKEFFFYDPTIEFRDLVDDFRTRPALSNGLSIATKGTKLSIAYKDGNSLRLDFGTIYKDIMKMIREINPGEYYKQWLEQEKCTYLCALINLQIDRAFMGHKQLTKNERLSLFKETMHYLNKSDMTIDIACAQGSIKHLVSTYLMKNTLFTDFLKRINDCDQKSEVNTKISYALSDLMYESIFKENIISSVRKTAAHVANEYIQRAA</sequence>
<name>A0A2U8I374_9GAMM</name>
<dbReference type="AlphaFoldDB" id="A0A2U8I374"/>
<gene>
    <name evidence="1" type="ORF">CCS41_02100</name>
</gene>
<dbReference type="Pfam" id="PF06767">
    <property type="entry name" value="Sif"/>
    <property type="match status" value="1"/>
</dbReference>
<dbReference type="OrthoDB" id="6434659at2"/>
<protein>
    <submittedName>
        <fullName evidence="1">Uncharacterized protein</fullName>
    </submittedName>
</protein>